<dbReference type="PANTHER" id="PTHR23130">
    <property type="entry name" value="CYTOCHROME B561 AND DOMON DOMAIN-CONTAINING PROTEIN"/>
    <property type="match status" value="1"/>
</dbReference>
<evidence type="ECO:0000256" key="10">
    <source>
        <dbReference type="PIRNR" id="PIRNR037471"/>
    </source>
</evidence>
<sequence length="394" mass="42671">MASLVRPAILLSLILSLILPCLAQNCVSDTFSNNRLYTLCSSLGRLNAVLHWTYHSSNGTADIAYVAQQESSGFVAWAINPSSSGMIGANSILAFHDSAGVVTAITYEFSNFTPSVRDSNLSFRVYSREAEYSDGKYTIYATVALPGNSTTLNTVWQAGQVSGGVPVSHALSGDNINSMASTDFLTGESSGSGGASRLHRKNIHGVLDAVSWGVLMPIGAIIARYLKVFKSADPAWFYLHVACQCSAYIIGVAGWGLGLKLGSESEGITYYSHRNIGIALFCLATLQIFALLLRPNKNNKYRIYWNIYHHSVGYCVIILSIVNIFKGFDILDPAKKWKHAYIAVIATLGGIALVLEAVTWPIVLKRRSRSSEKSHHGANGANVYGGRQHQVAQI</sequence>
<reference evidence="16" key="2">
    <citation type="submission" date="2019-07" db="EMBL/GenBank/DDBJ databases">
        <authorList>
            <person name="Yang Y."/>
            <person name="Bocs S."/>
            <person name="Baudouin L."/>
        </authorList>
    </citation>
    <scope>NUCLEOTIDE SEQUENCE</scope>
    <source>
        <tissue evidence="16">Spear leaf of Hainan Tall coconut</tissue>
    </source>
</reference>
<dbReference type="InterPro" id="IPR005018">
    <property type="entry name" value="DOMON_domain"/>
</dbReference>
<dbReference type="PIRSF" id="PIRSF037471">
    <property type="entry name" value="UCP037471"/>
    <property type="match status" value="1"/>
</dbReference>
<feature type="transmembrane region" description="Helical" evidence="12">
    <location>
        <begin position="235"/>
        <end position="256"/>
    </location>
</feature>
<keyword evidence="3 12" id="KW-0812">Transmembrane</keyword>
<evidence type="ECO:0000313" key="17">
    <source>
        <dbReference type="Proteomes" id="UP000797356"/>
    </source>
</evidence>
<gene>
    <name evidence="16" type="ORF">COCNU_13G007540</name>
</gene>
<keyword evidence="6 10" id="KW-0249">Electron transport</keyword>
<proteinExistence type="predicted"/>
<keyword evidence="8 10" id="KW-0472">Membrane</keyword>
<evidence type="ECO:0000256" key="7">
    <source>
        <dbReference type="ARBA" id="ARBA00022989"/>
    </source>
</evidence>
<evidence type="ECO:0000256" key="8">
    <source>
        <dbReference type="ARBA" id="ARBA00023136"/>
    </source>
</evidence>
<reference evidence="16" key="1">
    <citation type="journal article" date="2017" name="Gigascience">
        <title>The genome draft of coconut (Cocos nucifera).</title>
        <authorList>
            <person name="Xiao Y."/>
            <person name="Xu P."/>
            <person name="Fan H."/>
            <person name="Baudouin L."/>
            <person name="Xia W."/>
            <person name="Bocs S."/>
            <person name="Xu J."/>
            <person name="Li Q."/>
            <person name="Guo A."/>
            <person name="Zhou L."/>
            <person name="Li J."/>
            <person name="Wu Y."/>
            <person name="Ma Z."/>
            <person name="Armero A."/>
            <person name="Issali A.E."/>
            <person name="Liu N."/>
            <person name="Peng M."/>
            <person name="Yang Y."/>
        </authorList>
    </citation>
    <scope>NUCLEOTIDE SEQUENCE</scope>
    <source>
        <tissue evidence="16">Spear leaf of Hainan Tall coconut</tissue>
    </source>
</reference>
<feature type="domain" description="DOMON" evidence="14">
    <location>
        <begin position="46"/>
        <end position="159"/>
    </location>
</feature>
<accession>A0A8K0ITM5</accession>
<evidence type="ECO:0000256" key="1">
    <source>
        <dbReference type="ARBA" id="ARBA00004141"/>
    </source>
</evidence>
<feature type="binding site" description="axial binding residue" evidence="11">
    <location>
        <position position="273"/>
    </location>
    <ligand>
        <name>heme b</name>
        <dbReference type="ChEBI" id="CHEBI:60344"/>
        <label>1</label>
    </ligand>
    <ligandPart>
        <name>Fe</name>
        <dbReference type="ChEBI" id="CHEBI:18248"/>
    </ligandPart>
</feature>
<dbReference type="CDD" id="cd09629">
    <property type="entry name" value="DOMON_CIL1_like"/>
    <property type="match status" value="1"/>
</dbReference>
<dbReference type="Pfam" id="PF04526">
    <property type="entry name" value="DUF568"/>
    <property type="match status" value="1"/>
</dbReference>
<feature type="binding site" description="axial binding residue" evidence="11">
    <location>
        <position position="309"/>
    </location>
    <ligand>
        <name>heme b</name>
        <dbReference type="ChEBI" id="CHEBI:60344"/>
        <label>1</label>
    </ligand>
    <ligandPart>
        <name>Fe</name>
        <dbReference type="ChEBI" id="CHEBI:18248"/>
    </ligandPart>
</feature>
<dbReference type="EMBL" id="CM017884">
    <property type="protein sequence ID" value="KAG1366964.1"/>
    <property type="molecule type" value="Genomic_DNA"/>
</dbReference>
<dbReference type="InterPro" id="IPR006593">
    <property type="entry name" value="Cyt_b561/ferric_Rdtase_TM"/>
</dbReference>
<dbReference type="InterPro" id="IPR017214">
    <property type="entry name" value="UCP037471"/>
</dbReference>
<dbReference type="GO" id="GO:0046872">
    <property type="term" value="F:metal ion binding"/>
    <property type="evidence" value="ECO:0007669"/>
    <property type="project" value="UniProtKB-KW"/>
</dbReference>
<name>A0A8K0ITM5_COCNU</name>
<dbReference type="FunFam" id="1.20.120.1770:FF:000007">
    <property type="entry name" value="Cytochrome b561 and DOMON domain-containing protein"/>
    <property type="match status" value="1"/>
</dbReference>
<protein>
    <recommendedName>
        <fullName evidence="10">Cytochrome b561 and DOMON domain-containing protein</fullName>
    </recommendedName>
</protein>
<comment type="subcellular location">
    <subcellularLocation>
        <location evidence="1">Membrane</location>
        <topology evidence="1">Multi-pass membrane protein</topology>
    </subcellularLocation>
</comment>
<evidence type="ECO:0000256" key="5">
    <source>
        <dbReference type="ARBA" id="ARBA00022729"/>
    </source>
</evidence>
<feature type="domain" description="Cytochrome b561" evidence="15">
    <location>
        <begin position="165"/>
        <end position="364"/>
    </location>
</feature>
<evidence type="ECO:0000256" key="2">
    <source>
        <dbReference type="ARBA" id="ARBA00022448"/>
    </source>
</evidence>
<dbReference type="PROSITE" id="PS50939">
    <property type="entry name" value="CYTOCHROME_B561"/>
    <property type="match status" value="1"/>
</dbReference>
<evidence type="ECO:0000256" key="6">
    <source>
        <dbReference type="ARBA" id="ARBA00022982"/>
    </source>
</evidence>
<keyword evidence="17" id="KW-1185">Reference proteome</keyword>
<evidence type="ECO:0000256" key="12">
    <source>
        <dbReference type="SAM" id="Phobius"/>
    </source>
</evidence>
<evidence type="ECO:0000256" key="13">
    <source>
        <dbReference type="SAM" id="SignalP"/>
    </source>
</evidence>
<evidence type="ECO:0000256" key="9">
    <source>
        <dbReference type="ARBA" id="ARBA00053871"/>
    </source>
</evidence>
<evidence type="ECO:0000313" key="16">
    <source>
        <dbReference type="EMBL" id="KAG1366964.1"/>
    </source>
</evidence>
<dbReference type="Pfam" id="PF03188">
    <property type="entry name" value="Cytochrom_B561"/>
    <property type="match status" value="1"/>
</dbReference>
<feature type="transmembrane region" description="Helical" evidence="12">
    <location>
        <begin position="340"/>
        <end position="364"/>
    </location>
</feature>
<dbReference type="Gene3D" id="1.20.120.1770">
    <property type="match status" value="1"/>
</dbReference>
<comment type="cofactor">
    <cofactor evidence="10">
        <name>heme b</name>
        <dbReference type="ChEBI" id="CHEBI:60344"/>
    </cofactor>
    <text evidence="10">Binds 2 heme b groups non-covalently.</text>
</comment>
<dbReference type="Proteomes" id="UP000797356">
    <property type="component" value="Chromosome 13"/>
</dbReference>
<evidence type="ECO:0000256" key="11">
    <source>
        <dbReference type="PIRSR" id="PIRSR037471-1"/>
    </source>
</evidence>
<feature type="transmembrane region" description="Helical" evidence="12">
    <location>
        <begin position="305"/>
        <end position="328"/>
    </location>
</feature>
<keyword evidence="4 11" id="KW-0479">Metal-binding</keyword>
<organism evidence="16 17">
    <name type="scientific">Cocos nucifera</name>
    <name type="common">Coconut palm</name>
    <dbReference type="NCBI Taxonomy" id="13894"/>
    <lineage>
        <taxon>Eukaryota</taxon>
        <taxon>Viridiplantae</taxon>
        <taxon>Streptophyta</taxon>
        <taxon>Embryophyta</taxon>
        <taxon>Tracheophyta</taxon>
        <taxon>Spermatophyta</taxon>
        <taxon>Magnoliopsida</taxon>
        <taxon>Liliopsida</taxon>
        <taxon>Arecaceae</taxon>
        <taxon>Arecoideae</taxon>
        <taxon>Cocoseae</taxon>
        <taxon>Attaleinae</taxon>
        <taxon>Cocos</taxon>
    </lineage>
</organism>
<evidence type="ECO:0000256" key="3">
    <source>
        <dbReference type="ARBA" id="ARBA00022692"/>
    </source>
</evidence>
<dbReference type="InterPro" id="IPR045265">
    <property type="entry name" value="AIR12_DOMON"/>
</dbReference>
<keyword evidence="2 10" id="KW-0813">Transport</keyword>
<comment type="caution">
    <text evidence="16">The sequence shown here is derived from an EMBL/GenBank/DDBJ whole genome shotgun (WGS) entry which is preliminary data.</text>
</comment>
<feature type="transmembrane region" description="Helical" evidence="12">
    <location>
        <begin position="203"/>
        <end position="223"/>
    </location>
</feature>
<feature type="chain" id="PRO_5035428252" description="Cytochrome b561 and DOMON domain-containing protein" evidence="13">
    <location>
        <begin position="24"/>
        <end position="394"/>
    </location>
</feature>
<dbReference type="PANTHER" id="PTHR23130:SF167">
    <property type="entry name" value="CYTOCHROME B561 AND DOMON DOMAIN-CONTAINING PROTEIN"/>
    <property type="match status" value="1"/>
</dbReference>
<feature type="transmembrane region" description="Helical" evidence="12">
    <location>
        <begin position="276"/>
        <end position="293"/>
    </location>
</feature>
<dbReference type="SMART" id="SM00665">
    <property type="entry name" value="B561"/>
    <property type="match status" value="1"/>
</dbReference>
<feature type="signal peptide" evidence="13">
    <location>
        <begin position="1"/>
        <end position="23"/>
    </location>
</feature>
<keyword evidence="11" id="KW-0408">Iron</keyword>
<evidence type="ECO:0000256" key="4">
    <source>
        <dbReference type="ARBA" id="ARBA00022723"/>
    </source>
</evidence>
<keyword evidence="7 12" id="KW-1133">Transmembrane helix</keyword>
<comment type="function">
    <text evidence="9">May act as a catecholamine-responsive trans-membrane electron transporter.</text>
</comment>
<feature type="binding site" description="axial binding residue" evidence="11">
    <location>
        <position position="204"/>
    </location>
    <ligand>
        <name>heme b</name>
        <dbReference type="ChEBI" id="CHEBI:60344"/>
        <label>1</label>
    </ligand>
    <ligandPart>
        <name>Fe</name>
        <dbReference type="ChEBI" id="CHEBI:18248"/>
    </ligandPart>
</feature>
<evidence type="ECO:0000259" key="14">
    <source>
        <dbReference type="PROSITE" id="PS50836"/>
    </source>
</evidence>
<dbReference type="OrthoDB" id="2419613at2759"/>
<keyword evidence="5 13" id="KW-0732">Signal</keyword>
<dbReference type="AlphaFoldDB" id="A0A8K0ITM5"/>
<feature type="binding site" description="axial binding residue" evidence="11">
    <location>
        <position position="240"/>
    </location>
    <ligand>
        <name>heme b</name>
        <dbReference type="ChEBI" id="CHEBI:60344"/>
        <label>1</label>
    </ligand>
    <ligandPart>
        <name>Fe</name>
        <dbReference type="ChEBI" id="CHEBI:18248"/>
    </ligandPart>
</feature>
<dbReference type="CDD" id="cd08760">
    <property type="entry name" value="Cyt_b561_FRRS1_like"/>
    <property type="match status" value="1"/>
</dbReference>
<evidence type="ECO:0000259" key="15">
    <source>
        <dbReference type="PROSITE" id="PS50939"/>
    </source>
</evidence>
<dbReference type="PROSITE" id="PS50836">
    <property type="entry name" value="DOMON"/>
    <property type="match status" value="1"/>
</dbReference>
<dbReference type="GO" id="GO:0016020">
    <property type="term" value="C:membrane"/>
    <property type="evidence" value="ECO:0007669"/>
    <property type="project" value="UniProtKB-SubCell"/>
</dbReference>